<dbReference type="GO" id="GO:0046961">
    <property type="term" value="F:proton-transporting ATPase activity, rotational mechanism"/>
    <property type="evidence" value="ECO:0007669"/>
    <property type="project" value="TreeGrafter"/>
</dbReference>
<proteinExistence type="inferred from homology"/>
<keyword evidence="2 13" id="KW-0813">Transport</keyword>
<comment type="function">
    <text evidence="11 13">F(1)F(0) ATP synthase produces ATP from ADP in the presence of a proton or sodium gradient. F-type ATPases consist of two structural domains, F(1) containing the extramembraneous catalytic core and F(0) containing the membrane proton channel, linked together by a central stalk and a peripheral stalk. During catalysis, ATP synthesis in the catalytic domain of F(1) is coupled via a rotary mechanism of the central stalk subunits to proton translocation.</text>
</comment>
<dbReference type="eggNOG" id="COG0711">
    <property type="taxonomic scope" value="Bacteria"/>
</dbReference>
<comment type="similarity">
    <text evidence="1 13 14">Belongs to the ATPase B chain family.</text>
</comment>
<keyword evidence="3 13" id="KW-1003">Cell membrane</keyword>
<evidence type="ECO:0000313" key="16">
    <source>
        <dbReference type="EMBL" id="KDR94813.1"/>
    </source>
</evidence>
<evidence type="ECO:0000256" key="13">
    <source>
        <dbReference type="HAMAP-Rule" id="MF_01398"/>
    </source>
</evidence>
<evidence type="ECO:0000256" key="3">
    <source>
        <dbReference type="ARBA" id="ARBA00022475"/>
    </source>
</evidence>
<comment type="subunit">
    <text evidence="13">F-type ATPases have 2 components, F(1) - the catalytic core - and F(0) - the membrane proton channel. F(1) has five subunits: alpha(3), beta(3), gamma(1), delta(1), epsilon(1). F(0) has three main subunits: a(1), b(2) and c(10-14). The alpha and beta chains form an alternating ring which encloses part of the gamma chain. F(1) is attached to F(0) by a central stalk formed by the gamma and epsilon chains, while a peripheral stalk is formed by the delta and b chains.</text>
</comment>
<evidence type="ECO:0000256" key="1">
    <source>
        <dbReference type="ARBA" id="ARBA00005513"/>
    </source>
</evidence>
<evidence type="ECO:0000256" key="6">
    <source>
        <dbReference type="ARBA" id="ARBA00022781"/>
    </source>
</evidence>
<gene>
    <name evidence="13 16" type="primary">atpF</name>
    <name evidence="16" type="ORF">CLIT_13c01350</name>
</gene>
<evidence type="ECO:0000256" key="10">
    <source>
        <dbReference type="ARBA" id="ARBA00023310"/>
    </source>
</evidence>
<keyword evidence="5 13" id="KW-0812">Transmembrane</keyword>
<dbReference type="NCBIfam" id="TIGR01144">
    <property type="entry name" value="ATP_synt_b"/>
    <property type="match status" value="1"/>
</dbReference>
<dbReference type="RefSeq" id="WP_038266009.1">
    <property type="nucleotide sequence ID" value="NZ_FSRH01000005.1"/>
</dbReference>
<dbReference type="InterPro" id="IPR028987">
    <property type="entry name" value="ATP_synth_B-like_membr_sf"/>
</dbReference>
<evidence type="ECO:0000256" key="2">
    <source>
        <dbReference type="ARBA" id="ARBA00022448"/>
    </source>
</evidence>
<comment type="caution">
    <text evidence="16">The sequence shown here is derived from an EMBL/GenBank/DDBJ whole genome shotgun (WGS) entry which is preliminary data.</text>
</comment>
<dbReference type="HAMAP" id="MF_01398">
    <property type="entry name" value="ATP_synth_b_bprime"/>
    <property type="match status" value="1"/>
</dbReference>
<protein>
    <recommendedName>
        <fullName evidence="13">ATP synthase subunit b</fullName>
    </recommendedName>
    <alternativeName>
        <fullName evidence="13">ATP synthase F(0) sector subunit b</fullName>
    </alternativeName>
    <alternativeName>
        <fullName evidence="13">ATPase subunit I</fullName>
    </alternativeName>
    <alternativeName>
        <fullName evidence="13">F-type ATPase subunit b</fullName>
        <shortName evidence="13">F-ATPase subunit b</shortName>
    </alternativeName>
</protein>
<keyword evidence="9 13" id="KW-0472">Membrane</keyword>
<evidence type="ECO:0000313" key="17">
    <source>
        <dbReference type="Proteomes" id="UP000027946"/>
    </source>
</evidence>
<dbReference type="SUPFAM" id="SSF81573">
    <property type="entry name" value="F1F0 ATP synthase subunit B, membrane domain"/>
    <property type="match status" value="1"/>
</dbReference>
<organism evidence="16 17">
    <name type="scientific">Peptoclostridium litorale DSM 5388</name>
    <dbReference type="NCBI Taxonomy" id="1121324"/>
    <lineage>
        <taxon>Bacteria</taxon>
        <taxon>Bacillati</taxon>
        <taxon>Bacillota</taxon>
        <taxon>Clostridia</taxon>
        <taxon>Peptostreptococcales</taxon>
        <taxon>Peptoclostridiaceae</taxon>
        <taxon>Peptoclostridium</taxon>
    </lineage>
</organism>
<dbReference type="Proteomes" id="UP000027946">
    <property type="component" value="Unassembled WGS sequence"/>
</dbReference>
<accession>A0A069RDH3</accession>
<dbReference type="GO" id="GO:0045259">
    <property type="term" value="C:proton-transporting ATP synthase complex"/>
    <property type="evidence" value="ECO:0007669"/>
    <property type="project" value="UniProtKB-KW"/>
</dbReference>
<dbReference type="PANTHER" id="PTHR33445:SF1">
    <property type="entry name" value="ATP SYNTHASE SUBUNIT B"/>
    <property type="match status" value="1"/>
</dbReference>
<evidence type="ECO:0000256" key="12">
    <source>
        <dbReference type="ARBA" id="ARBA00037847"/>
    </source>
</evidence>
<evidence type="ECO:0000256" key="15">
    <source>
        <dbReference type="SAM" id="Coils"/>
    </source>
</evidence>
<evidence type="ECO:0000256" key="5">
    <source>
        <dbReference type="ARBA" id="ARBA00022692"/>
    </source>
</evidence>
<keyword evidence="4 13" id="KW-0138">CF(0)</keyword>
<dbReference type="Gene3D" id="1.20.5.620">
    <property type="entry name" value="F1F0 ATP synthase subunit B, membrane domain"/>
    <property type="match status" value="1"/>
</dbReference>
<evidence type="ECO:0000256" key="8">
    <source>
        <dbReference type="ARBA" id="ARBA00023065"/>
    </source>
</evidence>
<dbReference type="PANTHER" id="PTHR33445">
    <property type="entry name" value="ATP SYNTHASE SUBUNIT B', CHLOROPLASTIC"/>
    <property type="match status" value="1"/>
</dbReference>
<dbReference type="OrthoDB" id="9795863at2"/>
<keyword evidence="8 13" id="KW-0406">Ion transport</keyword>
<comment type="function">
    <text evidence="13">Component of the F(0) channel, it forms part of the peripheral stalk, linking F(1) to F(0).</text>
</comment>
<dbReference type="Pfam" id="PF00430">
    <property type="entry name" value="ATP-synt_B"/>
    <property type="match status" value="1"/>
</dbReference>
<dbReference type="InterPro" id="IPR002146">
    <property type="entry name" value="ATP_synth_b/b'su_bac/chlpt"/>
</dbReference>
<evidence type="ECO:0000256" key="4">
    <source>
        <dbReference type="ARBA" id="ARBA00022547"/>
    </source>
</evidence>
<feature type="transmembrane region" description="Helical" evidence="13">
    <location>
        <begin position="6"/>
        <end position="26"/>
    </location>
</feature>
<keyword evidence="15" id="KW-0175">Coiled coil</keyword>
<evidence type="ECO:0000256" key="7">
    <source>
        <dbReference type="ARBA" id="ARBA00022989"/>
    </source>
</evidence>
<evidence type="ECO:0000256" key="9">
    <source>
        <dbReference type="ARBA" id="ARBA00023136"/>
    </source>
</evidence>
<dbReference type="InterPro" id="IPR050059">
    <property type="entry name" value="ATP_synthase_B_chain"/>
</dbReference>
<sequence>MDFKSFIGIDIELVFQWINTLILFLIMKKLLFKPVSGFMQKRRDEIANSFKEAEEAEVRANEMRKEYELKIEKAKAEAREIVQDASHKAQGKADEIVKDAREEANRLMDKAQIEIAREKQKVLNELKDEISNMAVLAASKVISKDIDKNDHEKLIHDFIQEVGEAQWQN</sequence>
<dbReference type="AlphaFoldDB" id="A0A069RDH3"/>
<name>A0A069RDH3_PEPLI</name>
<dbReference type="STRING" id="1121324.CLIT_13c01350"/>
<dbReference type="CDD" id="cd06503">
    <property type="entry name" value="ATP-synt_Fo_b"/>
    <property type="match status" value="1"/>
</dbReference>
<comment type="subcellular location">
    <subcellularLocation>
        <location evidence="13">Cell membrane</location>
        <topology evidence="13">Single-pass membrane protein</topology>
    </subcellularLocation>
    <subcellularLocation>
        <location evidence="12">Endomembrane system</location>
        <topology evidence="12">Single-pass membrane protein</topology>
    </subcellularLocation>
</comment>
<keyword evidence="7 13" id="KW-1133">Transmembrane helix</keyword>
<reference evidence="16 17" key="1">
    <citation type="submission" date="2014-03" db="EMBL/GenBank/DDBJ databases">
        <title>Genome sequence of Clostridium litorale W6, DSM 5388.</title>
        <authorList>
            <person name="Poehlein A."/>
            <person name="Jagirdar A."/>
            <person name="Khonsari B."/>
            <person name="Chibani C.M."/>
            <person name="Gutierrez Gutierrez D.A."/>
            <person name="Davydova E."/>
            <person name="Alghaithi H.S."/>
            <person name="Nair K.P."/>
            <person name="Dhamotharan K."/>
            <person name="Chandran L."/>
            <person name="G W."/>
            <person name="Daniel R."/>
        </authorList>
    </citation>
    <scope>NUCLEOTIDE SEQUENCE [LARGE SCALE GENOMIC DNA]</scope>
    <source>
        <strain evidence="16 17">W6</strain>
    </source>
</reference>
<dbReference type="EMBL" id="JJMM01000013">
    <property type="protein sequence ID" value="KDR94813.1"/>
    <property type="molecule type" value="Genomic_DNA"/>
</dbReference>
<dbReference type="GO" id="GO:0012505">
    <property type="term" value="C:endomembrane system"/>
    <property type="evidence" value="ECO:0007669"/>
    <property type="project" value="UniProtKB-SubCell"/>
</dbReference>
<feature type="coiled-coil region" evidence="15">
    <location>
        <begin position="46"/>
        <end position="128"/>
    </location>
</feature>
<dbReference type="GO" id="GO:0005886">
    <property type="term" value="C:plasma membrane"/>
    <property type="evidence" value="ECO:0007669"/>
    <property type="project" value="UniProtKB-SubCell"/>
</dbReference>
<dbReference type="GO" id="GO:0046933">
    <property type="term" value="F:proton-transporting ATP synthase activity, rotational mechanism"/>
    <property type="evidence" value="ECO:0007669"/>
    <property type="project" value="UniProtKB-UniRule"/>
</dbReference>
<dbReference type="InterPro" id="IPR005864">
    <property type="entry name" value="ATP_synth_F0_bsu_bac"/>
</dbReference>
<evidence type="ECO:0000256" key="14">
    <source>
        <dbReference type="RuleBase" id="RU003848"/>
    </source>
</evidence>
<keyword evidence="10 13" id="KW-0066">ATP synthesis</keyword>
<keyword evidence="6 13" id="KW-0375">Hydrogen ion transport</keyword>
<keyword evidence="17" id="KW-1185">Reference proteome</keyword>
<evidence type="ECO:0000256" key="11">
    <source>
        <dbReference type="ARBA" id="ARBA00025198"/>
    </source>
</evidence>